<dbReference type="InterPro" id="IPR020084">
    <property type="entry name" value="NUDIX_hydrolase_CS"/>
</dbReference>
<evidence type="ECO:0000313" key="5">
    <source>
        <dbReference type="Proteomes" id="UP001562354"/>
    </source>
</evidence>
<dbReference type="RefSeq" id="XP_069196678.1">
    <property type="nucleotide sequence ID" value="XM_069348179.1"/>
</dbReference>
<feature type="region of interest" description="Disordered" evidence="2">
    <location>
        <begin position="158"/>
        <end position="189"/>
    </location>
</feature>
<comment type="caution">
    <text evidence="4">The sequence shown here is derived from an EMBL/GenBank/DDBJ whole genome shotgun (WGS) entry which is preliminary data.</text>
</comment>
<dbReference type="GeneID" id="95978292"/>
<dbReference type="Proteomes" id="UP001562354">
    <property type="component" value="Unassembled WGS sequence"/>
</dbReference>
<dbReference type="Gene3D" id="3.90.79.10">
    <property type="entry name" value="Nucleoside Triphosphate Pyrophosphohydrolase"/>
    <property type="match status" value="1"/>
</dbReference>
<feature type="domain" description="Nudix hydrolase" evidence="3">
    <location>
        <begin position="39"/>
        <end position="116"/>
    </location>
</feature>
<dbReference type="CDD" id="cd02883">
    <property type="entry name" value="NUDIX_Hydrolase"/>
    <property type="match status" value="1"/>
</dbReference>
<feature type="region of interest" description="Disordered" evidence="2">
    <location>
        <begin position="1"/>
        <end position="23"/>
    </location>
</feature>
<dbReference type="InterPro" id="IPR015797">
    <property type="entry name" value="NUDIX_hydrolase-like_dom_sf"/>
</dbReference>
<name>A0ABR3P2V1_9PEZI</name>
<dbReference type="EMBL" id="JBFMKM010000016">
    <property type="protein sequence ID" value="KAL1296996.1"/>
    <property type="molecule type" value="Genomic_DNA"/>
</dbReference>
<evidence type="ECO:0000313" key="4">
    <source>
        <dbReference type="EMBL" id="KAL1296996.1"/>
    </source>
</evidence>
<organism evidence="4 5">
    <name type="scientific">Neodothiora populina</name>
    <dbReference type="NCBI Taxonomy" id="2781224"/>
    <lineage>
        <taxon>Eukaryota</taxon>
        <taxon>Fungi</taxon>
        <taxon>Dikarya</taxon>
        <taxon>Ascomycota</taxon>
        <taxon>Pezizomycotina</taxon>
        <taxon>Dothideomycetes</taxon>
        <taxon>Dothideomycetidae</taxon>
        <taxon>Dothideales</taxon>
        <taxon>Dothioraceae</taxon>
        <taxon>Neodothiora</taxon>
    </lineage>
</organism>
<dbReference type="Pfam" id="PF00293">
    <property type="entry name" value="NUDIX"/>
    <property type="match status" value="1"/>
</dbReference>
<dbReference type="InterPro" id="IPR000086">
    <property type="entry name" value="NUDIX_hydrolase_dom"/>
</dbReference>
<keyword evidence="5" id="KW-1185">Reference proteome</keyword>
<gene>
    <name evidence="4" type="ORF">AAFC00_004592</name>
</gene>
<proteinExistence type="predicted"/>
<reference evidence="4 5" key="1">
    <citation type="submission" date="2024-07" db="EMBL/GenBank/DDBJ databases">
        <title>Draft sequence of the Neodothiora populina.</title>
        <authorList>
            <person name="Drown D.D."/>
            <person name="Schuette U.S."/>
            <person name="Buechlein A.B."/>
            <person name="Rusch D.R."/>
            <person name="Winton L.W."/>
            <person name="Adams G.A."/>
        </authorList>
    </citation>
    <scope>NUCLEOTIDE SEQUENCE [LARGE SCALE GENOMIC DNA]</scope>
    <source>
        <strain evidence="4 5">CPC 39397</strain>
    </source>
</reference>
<evidence type="ECO:0000256" key="1">
    <source>
        <dbReference type="ARBA" id="ARBA00022801"/>
    </source>
</evidence>
<dbReference type="PROSITE" id="PS00893">
    <property type="entry name" value="NUDIX_BOX"/>
    <property type="match status" value="1"/>
</dbReference>
<sequence length="285" mass="31667">MSSSSLPHNNKPHKPSHPHSSAPVYANFASENLTIGAGVATFHLASERVVLCWHSRDGYWFLPKGRRNASEEAGCAAVREGFEESGYRNRLLPLPIPHRQPYPDELSPEAAIHSFDTEPLWTQLVPQSRSAQYILHWYVAETLCKDDEDALNLSSDLASSSLQTSGVDEKSASSDSGSRRRYIPPPRFPRNMTLRQRIALDSISSSVDGSESVYEPRKYEGTGVDEEELLYQSALVPVAEACRRLGGGVMSDVVRRGWEAVRLRMRIEDEREEGRKGTAVGGLET</sequence>
<accession>A0ABR3P2V1</accession>
<evidence type="ECO:0000256" key="2">
    <source>
        <dbReference type="SAM" id="MobiDB-lite"/>
    </source>
</evidence>
<evidence type="ECO:0000259" key="3">
    <source>
        <dbReference type="Pfam" id="PF00293"/>
    </source>
</evidence>
<keyword evidence="1" id="KW-0378">Hydrolase</keyword>
<protein>
    <recommendedName>
        <fullName evidence="3">Nudix hydrolase domain-containing protein</fullName>
    </recommendedName>
</protein>
<dbReference type="SUPFAM" id="SSF55811">
    <property type="entry name" value="Nudix"/>
    <property type="match status" value="1"/>
</dbReference>